<dbReference type="FunFam" id="3.30.565.10:FF:000010">
    <property type="entry name" value="Sensor histidine kinase RcsC"/>
    <property type="match status" value="1"/>
</dbReference>
<evidence type="ECO:0000256" key="3">
    <source>
        <dbReference type="ARBA" id="ARBA00012438"/>
    </source>
</evidence>
<dbReference type="InterPro" id="IPR001789">
    <property type="entry name" value="Sig_transdc_resp-reg_receiver"/>
</dbReference>
<dbReference type="InterPro" id="IPR000700">
    <property type="entry name" value="PAS-assoc_C"/>
</dbReference>
<dbReference type="CDD" id="cd17580">
    <property type="entry name" value="REC_2_DhkD-like"/>
    <property type="match status" value="1"/>
</dbReference>
<evidence type="ECO:0000256" key="2">
    <source>
        <dbReference type="ARBA" id="ARBA00006402"/>
    </source>
</evidence>
<keyword evidence="6" id="KW-0902">Two-component regulatory system</keyword>
<evidence type="ECO:0000256" key="9">
    <source>
        <dbReference type="SAM" id="Coils"/>
    </source>
</evidence>
<accession>A0A2R5FJ68</accession>
<evidence type="ECO:0000313" key="14">
    <source>
        <dbReference type="EMBL" id="GBG18325.1"/>
    </source>
</evidence>
<dbReference type="SUPFAM" id="SSF47384">
    <property type="entry name" value="Homodimeric domain of signal transducing histidine kinase"/>
    <property type="match status" value="1"/>
</dbReference>
<evidence type="ECO:0000259" key="10">
    <source>
        <dbReference type="PROSITE" id="PS50109"/>
    </source>
</evidence>
<dbReference type="SUPFAM" id="SSF55874">
    <property type="entry name" value="ATPase domain of HSP90 chaperone/DNA topoisomerase II/histidine kinase"/>
    <property type="match status" value="1"/>
</dbReference>
<dbReference type="Gene3D" id="3.30.450.20">
    <property type="entry name" value="PAS domain"/>
    <property type="match status" value="3"/>
</dbReference>
<feature type="coiled-coil region" evidence="9">
    <location>
        <begin position="8"/>
        <end position="42"/>
    </location>
</feature>
<dbReference type="InterPro" id="IPR013655">
    <property type="entry name" value="PAS_fold_3"/>
</dbReference>
<dbReference type="PANTHER" id="PTHR43547:SF2">
    <property type="entry name" value="HYBRID SIGNAL TRANSDUCTION HISTIDINE KINASE C"/>
    <property type="match status" value="1"/>
</dbReference>
<feature type="domain" description="PAS" evidence="12">
    <location>
        <begin position="242"/>
        <end position="312"/>
    </location>
</feature>
<dbReference type="InterPro" id="IPR004358">
    <property type="entry name" value="Sig_transdc_His_kin-like_C"/>
</dbReference>
<reference evidence="14 15" key="1">
    <citation type="submission" date="2017-06" db="EMBL/GenBank/DDBJ databases">
        <title>Genome sequencing of cyanobaciteial culture collection at National Institute for Environmental Studies (NIES).</title>
        <authorList>
            <person name="Hirose Y."/>
            <person name="Shimura Y."/>
            <person name="Fujisawa T."/>
            <person name="Nakamura Y."/>
            <person name="Kawachi M."/>
        </authorList>
    </citation>
    <scope>NUCLEOTIDE SEQUENCE [LARGE SCALE GENOMIC DNA]</scope>
    <source>
        <strain evidence="14 15">NIES-4072</strain>
    </source>
</reference>
<dbReference type="RefSeq" id="WP_109008364.1">
    <property type="nucleotide sequence ID" value="NZ_BDUD01000001.1"/>
</dbReference>
<evidence type="ECO:0000256" key="1">
    <source>
        <dbReference type="ARBA" id="ARBA00000085"/>
    </source>
</evidence>
<comment type="similarity">
    <text evidence="2">In the N-terminal section; belongs to the phytochrome family.</text>
</comment>
<evidence type="ECO:0000259" key="12">
    <source>
        <dbReference type="PROSITE" id="PS50112"/>
    </source>
</evidence>
<dbReference type="PROSITE" id="PS50109">
    <property type="entry name" value="HIS_KIN"/>
    <property type="match status" value="1"/>
</dbReference>
<dbReference type="Gene3D" id="3.30.565.10">
    <property type="entry name" value="Histidine kinase-like ATPase, C-terminal domain"/>
    <property type="match status" value="1"/>
</dbReference>
<dbReference type="OrthoDB" id="499174at2"/>
<feature type="domain" description="PAC" evidence="13">
    <location>
        <begin position="316"/>
        <end position="367"/>
    </location>
</feature>
<comment type="catalytic activity">
    <reaction evidence="1">
        <text>ATP + protein L-histidine = ADP + protein N-phospho-L-histidine.</text>
        <dbReference type="EC" id="2.7.13.3"/>
    </reaction>
</comment>
<dbReference type="Pfam" id="PF08448">
    <property type="entry name" value="PAS_4"/>
    <property type="match status" value="1"/>
</dbReference>
<feature type="domain" description="PAS" evidence="12">
    <location>
        <begin position="368"/>
        <end position="410"/>
    </location>
</feature>
<dbReference type="CDD" id="cd00082">
    <property type="entry name" value="HisKA"/>
    <property type="match status" value="1"/>
</dbReference>
<dbReference type="NCBIfam" id="TIGR00229">
    <property type="entry name" value="sensory_box"/>
    <property type="match status" value="3"/>
</dbReference>
<dbReference type="InterPro" id="IPR011006">
    <property type="entry name" value="CheY-like_superfamily"/>
</dbReference>
<evidence type="ECO:0000256" key="7">
    <source>
        <dbReference type="ARBA" id="ARBA00074306"/>
    </source>
</evidence>
<dbReference type="InterPro" id="IPR003661">
    <property type="entry name" value="HisK_dim/P_dom"/>
</dbReference>
<dbReference type="InterPro" id="IPR036890">
    <property type="entry name" value="HATPase_C_sf"/>
</dbReference>
<dbReference type="EMBL" id="BDUD01000001">
    <property type="protein sequence ID" value="GBG18325.1"/>
    <property type="molecule type" value="Genomic_DNA"/>
</dbReference>
<evidence type="ECO:0000256" key="8">
    <source>
        <dbReference type="PROSITE-ProRule" id="PRU00169"/>
    </source>
</evidence>
<dbReference type="InterPro" id="IPR013656">
    <property type="entry name" value="PAS_4"/>
</dbReference>
<dbReference type="InterPro" id="IPR000014">
    <property type="entry name" value="PAS"/>
</dbReference>
<dbReference type="SMART" id="SM00387">
    <property type="entry name" value="HATPase_c"/>
    <property type="match status" value="1"/>
</dbReference>
<dbReference type="Pfam" id="PF00512">
    <property type="entry name" value="HisKA"/>
    <property type="match status" value="1"/>
</dbReference>
<dbReference type="PRINTS" id="PR00344">
    <property type="entry name" value="BCTRLSENSOR"/>
</dbReference>
<evidence type="ECO:0000259" key="13">
    <source>
        <dbReference type="PROSITE" id="PS50113"/>
    </source>
</evidence>
<proteinExistence type="inferred from homology"/>
<keyword evidence="5 14" id="KW-0418">Kinase</keyword>
<dbReference type="CDD" id="cd00130">
    <property type="entry name" value="PAS"/>
    <property type="match status" value="3"/>
</dbReference>
<feature type="coiled-coil region" evidence="9">
    <location>
        <begin position="90"/>
        <end position="117"/>
    </location>
</feature>
<dbReference type="Gene3D" id="3.40.50.2300">
    <property type="match status" value="1"/>
</dbReference>
<dbReference type="SMART" id="SM00448">
    <property type="entry name" value="REC"/>
    <property type="match status" value="1"/>
</dbReference>
<dbReference type="SMART" id="SM00086">
    <property type="entry name" value="PAC"/>
    <property type="match status" value="3"/>
</dbReference>
<name>A0A2R5FJ68_NOSCO</name>
<dbReference type="EC" id="2.7.13.3" evidence="3"/>
<sequence>MPNVDKINFQVTDELVALRQRVAELEQSEIFYQQRQAALEEQVIELEKKLALALEYPHIQAVEYDIKRHFEQGTSTTLNVSTVAVNSEQLQQEVAQRQQVEASLKESEERLRLALEVSQMGLWDWDIITNKVIWSGNYELLFGVLLSSFDSPYETFQKCVYPEDRQSVMQGIAHALEQKSDYNDEFRIVRSDQSVHWISAKGKFIYNDRGQAVRMIGVCMETTVCKQAEESTRELTTQVQEQANILNAILTASVDHIYIFDGRGCYQYVSLDAATILGFKPQDIVGKTLQDLDAPADLIEQVDNQRQAVMKTGQPIKDECKYVTADGVHYYEYILTPLRNSHQKIEGVITVSRDITEHKRAEKLLRESEARFRRLFESNLIGVAFWNVDGFILDANDAFLHVAGYTRDEFASLGKINWRELTPIEYKDLDDRALLEVQTTGVSRIYEKEYLQRNGKRVPIVLGVALLNDSKNNGVAFVLDITARKSVEKECDRLLEREMKARKEAEIANTLKDEFLAVLSHELRTPLNSVLGWSKMLRTRNFDEKTTKHALETIERNAKLQTQLIEDLLDVSRILQGKLNLNTCPVTLVMVVEAAIETVKLAAEAKSIQIQTIFDPTLGQVMGDPNRLGQVVWNLLSNAVKFTPAGGRVEIRLMEVDNQAQIQVSDTGKGIAREFLPYVFDYFRQADSTITRAFGGLGLGLAIVRKVVEMHGGKVQAESLGEGLGSTFTVELPLLVRSEQVMRQENESLDCEAESPLLSDTQVLVVDDEPDIRDLITFILQDYGVQVTAVSSAQEALEALFESVPDVLISDIGMPKTDGYMLMREVRSRSPQQGGNVPAIALTAYAGEMNQQQALAAGFQMHISKPVDPDVLVKAIVDLIEPK</sequence>
<dbReference type="PROSITE" id="PS50112">
    <property type="entry name" value="PAS"/>
    <property type="match status" value="2"/>
</dbReference>
<evidence type="ECO:0000256" key="4">
    <source>
        <dbReference type="ARBA" id="ARBA00022553"/>
    </source>
</evidence>
<keyword evidence="5 14" id="KW-0808">Transferase</keyword>
<dbReference type="InterPro" id="IPR003594">
    <property type="entry name" value="HATPase_dom"/>
</dbReference>
<dbReference type="InterPro" id="IPR036097">
    <property type="entry name" value="HisK_dim/P_sf"/>
</dbReference>
<dbReference type="SMART" id="SM00388">
    <property type="entry name" value="HisKA"/>
    <property type="match status" value="1"/>
</dbReference>
<evidence type="ECO:0000313" key="15">
    <source>
        <dbReference type="Proteomes" id="UP000245124"/>
    </source>
</evidence>
<protein>
    <recommendedName>
        <fullName evidence="7">Circadian input-output histidine kinase CikA</fullName>
        <ecNumber evidence="3">2.7.13.3</ecNumber>
    </recommendedName>
</protein>
<feature type="domain" description="PAC" evidence="13">
    <location>
        <begin position="182"/>
        <end position="234"/>
    </location>
</feature>
<dbReference type="SMART" id="SM00091">
    <property type="entry name" value="PAS"/>
    <property type="match status" value="3"/>
</dbReference>
<feature type="domain" description="Response regulatory" evidence="11">
    <location>
        <begin position="762"/>
        <end position="880"/>
    </location>
</feature>
<keyword evidence="9" id="KW-0175">Coiled coil</keyword>
<keyword evidence="4 8" id="KW-0597">Phosphoprotein</keyword>
<dbReference type="AlphaFoldDB" id="A0A2R5FJ68"/>
<gene>
    <name evidence="14" type="ORF">NIES4072_19890</name>
</gene>
<dbReference type="PROSITE" id="PS50110">
    <property type="entry name" value="RESPONSE_REGULATORY"/>
    <property type="match status" value="1"/>
</dbReference>
<dbReference type="SUPFAM" id="SSF52172">
    <property type="entry name" value="CheY-like"/>
    <property type="match status" value="1"/>
</dbReference>
<feature type="domain" description="Histidine kinase" evidence="10">
    <location>
        <begin position="518"/>
        <end position="736"/>
    </location>
</feature>
<evidence type="ECO:0000256" key="6">
    <source>
        <dbReference type="ARBA" id="ARBA00023012"/>
    </source>
</evidence>
<evidence type="ECO:0000256" key="5">
    <source>
        <dbReference type="ARBA" id="ARBA00022777"/>
    </source>
</evidence>
<dbReference type="InterPro" id="IPR001610">
    <property type="entry name" value="PAC"/>
</dbReference>
<dbReference type="PROSITE" id="PS50113">
    <property type="entry name" value="PAC"/>
    <property type="match status" value="2"/>
</dbReference>
<dbReference type="Gene3D" id="1.10.287.130">
    <property type="match status" value="1"/>
</dbReference>
<dbReference type="CDD" id="cd16922">
    <property type="entry name" value="HATPase_EvgS-ArcB-TorS-like"/>
    <property type="match status" value="1"/>
</dbReference>
<dbReference type="InterPro" id="IPR035965">
    <property type="entry name" value="PAS-like_dom_sf"/>
</dbReference>
<feature type="modified residue" description="4-aspartylphosphate" evidence="8">
    <location>
        <position position="811"/>
    </location>
</feature>
<dbReference type="Pfam" id="PF02518">
    <property type="entry name" value="HATPase_c"/>
    <property type="match status" value="1"/>
</dbReference>
<dbReference type="SUPFAM" id="SSF55785">
    <property type="entry name" value="PYP-like sensor domain (PAS domain)"/>
    <property type="match status" value="3"/>
</dbReference>
<organism evidence="14 15">
    <name type="scientific">Nostoc commune NIES-4072</name>
    <dbReference type="NCBI Taxonomy" id="2005467"/>
    <lineage>
        <taxon>Bacteria</taxon>
        <taxon>Bacillati</taxon>
        <taxon>Cyanobacteriota</taxon>
        <taxon>Cyanophyceae</taxon>
        <taxon>Nostocales</taxon>
        <taxon>Nostocaceae</taxon>
        <taxon>Nostoc</taxon>
    </lineage>
</organism>
<dbReference type="GO" id="GO:0000155">
    <property type="term" value="F:phosphorelay sensor kinase activity"/>
    <property type="evidence" value="ECO:0007669"/>
    <property type="project" value="InterPro"/>
</dbReference>
<dbReference type="Pfam" id="PF00072">
    <property type="entry name" value="Response_reg"/>
    <property type="match status" value="1"/>
</dbReference>
<dbReference type="Pfam" id="PF13426">
    <property type="entry name" value="PAS_9"/>
    <property type="match status" value="1"/>
</dbReference>
<comment type="caution">
    <text evidence="14">The sequence shown here is derived from an EMBL/GenBank/DDBJ whole genome shotgun (WGS) entry which is preliminary data.</text>
</comment>
<dbReference type="Proteomes" id="UP000245124">
    <property type="component" value="Unassembled WGS sequence"/>
</dbReference>
<dbReference type="PANTHER" id="PTHR43547">
    <property type="entry name" value="TWO-COMPONENT HISTIDINE KINASE"/>
    <property type="match status" value="1"/>
</dbReference>
<dbReference type="InterPro" id="IPR005467">
    <property type="entry name" value="His_kinase_dom"/>
</dbReference>
<keyword evidence="15" id="KW-1185">Reference proteome</keyword>
<evidence type="ECO:0000259" key="11">
    <source>
        <dbReference type="PROSITE" id="PS50110"/>
    </source>
</evidence>
<dbReference type="Pfam" id="PF08447">
    <property type="entry name" value="PAS_3"/>
    <property type="match status" value="1"/>
</dbReference>